<keyword evidence="1" id="KW-1133">Transmembrane helix</keyword>
<dbReference type="Proteomes" id="UP000027442">
    <property type="component" value="Unassembled WGS sequence"/>
</dbReference>
<dbReference type="AlphaFoldDB" id="A0A069QDE3"/>
<keyword evidence="1" id="KW-0472">Membrane</keyword>
<accession>A0A069QDE3</accession>
<sequence>MVFWKIIYMKRKKIYILYSLFFLFFRSIYIYAQNKIEENYTLKSGYELSVTNQRGDSLLYFFLKNGNSMKNIITENQIYMNDTVLWKKYNSRYEGIDFTNYFCITYFIANSMQGIELYEKKTGTDFFHGKCLILCGENMQNRIAYRIKEELLLCLQINNNQDDGTILLIDLKNSHIHKINIHQLVNNIQDTYFWHSVYIKDVNSQYAIITYNNGFSKPISLKLKRIKSPQNKLILDCKNYNGELKENRVNKKNE</sequence>
<comment type="caution">
    <text evidence="2">The sequence shown here is derived from an EMBL/GenBank/DDBJ whole genome shotgun (WGS) entry which is preliminary data.</text>
</comment>
<evidence type="ECO:0000313" key="3">
    <source>
        <dbReference type="Proteomes" id="UP000027442"/>
    </source>
</evidence>
<reference evidence="2 3" key="1">
    <citation type="submission" date="2013-08" db="EMBL/GenBank/DDBJ databases">
        <authorList>
            <person name="Weinstock G."/>
            <person name="Sodergren E."/>
            <person name="Wylie T."/>
            <person name="Fulton L."/>
            <person name="Fulton R."/>
            <person name="Fronick C."/>
            <person name="O'Laughlin M."/>
            <person name="Godfrey J."/>
            <person name="Miner T."/>
            <person name="Herter B."/>
            <person name="Appelbaum E."/>
            <person name="Cordes M."/>
            <person name="Lek S."/>
            <person name="Wollam A."/>
            <person name="Pepin K.H."/>
            <person name="Palsikar V.B."/>
            <person name="Mitreva M."/>
            <person name="Wilson R.K."/>
        </authorList>
    </citation>
    <scope>NUCLEOTIDE SEQUENCE [LARGE SCALE GENOMIC DNA]</scope>
    <source>
        <strain evidence="2 3">ATCC 15930</strain>
    </source>
</reference>
<feature type="transmembrane region" description="Helical" evidence="1">
    <location>
        <begin position="14"/>
        <end position="32"/>
    </location>
</feature>
<dbReference type="PATRIC" id="fig|1122985.7.peg.3148"/>
<evidence type="ECO:0000313" key="2">
    <source>
        <dbReference type="EMBL" id="KDR50913.1"/>
    </source>
</evidence>
<dbReference type="HOGENOM" id="CLU_1141787_0_0_10"/>
<evidence type="ECO:0000256" key="1">
    <source>
        <dbReference type="SAM" id="Phobius"/>
    </source>
</evidence>
<keyword evidence="3" id="KW-1185">Reference proteome</keyword>
<name>A0A069QDE3_HOYLO</name>
<keyword evidence="1" id="KW-0812">Transmembrane</keyword>
<organism evidence="2 3">
    <name type="scientific">Hoylesella loescheii DSM 19665 = JCM 12249 = ATCC 15930</name>
    <dbReference type="NCBI Taxonomy" id="1122985"/>
    <lineage>
        <taxon>Bacteria</taxon>
        <taxon>Pseudomonadati</taxon>
        <taxon>Bacteroidota</taxon>
        <taxon>Bacteroidia</taxon>
        <taxon>Bacteroidales</taxon>
        <taxon>Prevotellaceae</taxon>
        <taxon>Hoylesella</taxon>
    </lineage>
</organism>
<protein>
    <submittedName>
        <fullName evidence="2">Uncharacterized protein</fullName>
    </submittedName>
</protein>
<gene>
    <name evidence="2" type="ORF">HMPREF1991_03043</name>
</gene>
<proteinExistence type="predicted"/>
<dbReference type="EMBL" id="JNGW01000132">
    <property type="protein sequence ID" value="KDR50913.1"/>
    <property type="molecule type" value="Genomic_DNA"/>
</dbReference>